<comment type="caution">
    <text evidence="3">The sequence shown here is derived from an EMBL/GenBank/DDBJ whole genome shotgun (WGS) entry which is preliminary data.</text>
</comment>
<name>A0A9D2PFC7_9FIRM</name>
<dbReference type="InterPro" id="IPR001387">
    <property type="entry name" value="Cro/C1-type_HTH"/>
</dbReference>
<dbReference type="Gene3D" id="1.10.260.40">
    <property type="entry name" value="lambda repressor-like DNA-binding domains"/>
    <property type="match status" value="1"/>
</dbReference>
<dbReference type="SMART" id="SM00530">
    <property type="entry name" value="HTH_XRE"/>
    <property type="match status" value="1"/>
</dbReference>
<dbReference type="CDD" id="cd00093">
    <property type="entry name" value="HTH_XRE"/>
    <property type="match status" value="1"/>
</dbReference>
<dbReference type="Pfam" id="PF01381">
    <property type="entry name" value="HTH_3"/>
    <property type="match status" value="1"/>
</dbReference>
<dbReference type="Proteomes" id="UP000823883">
    <property type="component" value="Unassembled WGS sequence"/>
</dbReference>
<dbReference type="EMBL" id="DWWL01000071">
    <property type="protein sequence ID" value="HJC48593.1"/>
    <property type="molecule type" value="Genomic_DNA"/>
</dbReference>
<dbReference type="AlphaFoldDB" id="A0A9D2PFC7"/>
<evidence type="ECO:0000256" key="1">
    <source>
        <dbReference type="ARBA" id="ARBA00023125"/>
    </source>
</evidence>
<protein>
    <submittedName>
        <fullName evidence="3">Helix-turn-helix domain-containing protein</fullName>
    </submittedName>
</protein>
<gene>
    <name evidence="3" type="ORF">IAA04_11125</name>
</gene>
<evidence type="ECO:0000313" key="3">
    <source>
        <dbReference type="EMBL" id="HJC48593.1"/>
    </source>
</evidence>
<dbReference type="SUPFAM" id="SSF47413">
    <property type="entry name" value="lambda repressor-like DNA-binding domains"/>
    <property type="match status" value="1"/>
</dbReference>
<sequence>MKISDKIKEIRKYYGMSQAEFAQKLGTTRANYSNIENGYVHPTQMLINCLSAMYGLSETWLTDDSQEDLSVLEHTNDTALLTKYHKLGKNYQEFVDRHLDMLLELQAKEIKETKI</sequence>
<reference evidence="3" key="2">
    <citation type="submission" date="2021-04" db="EMBL/GenBank/DDBJ databases">
        <authorList>
            <person name="Gilroy R."/>
        </authorList>
    </citation>
    <scope>NUCLEOTIDE SEQUENCE</scope>
    <source>
        <strain evidence="3">CHK183-5548</strain>
    </source>
</reference>
<dbReference type="PANTHER" id="PTHR46558:SF4">
    <property type="entry name" value="DNA-BIDING PHAGE PROTEIN"/>
    <property type="match status" value="1"/>
</dbReference>
<accession>A0A9D2PFC7</accession>
<dbReference type="InterPro" id="IPR010982">
    <property type="entry name" value="Lambda_DNA-bd_dom_sf"/>
</dbReference>
<reference evidence="3" key="1">
    <citation type="journal article" date="2021" name="PeerJ">
        <title>Extensive microbial diversity within the chicken gut microbiome revealed by metagenomics and culture.</title>
        <authorList>
            <person name="Gilroy R."/>
            <person name="Ravi A."/>
            <person name="Getino M."/>
            <person name="Pursley I."/>
            <person name="Horton D.L."/>
            <person name="Alikhan N.F."/>
            <person name="Baker D."/>
            <person name="Gharbi K."/>
            <person name="Hall N."/>
            <person name="Watson M."/>
            <person name="Adriaenssens E.M."/>
            <person name="Foster-Nyarko E."/>
            <person name="Jarju S."/>
            <person name="Secka A."/>
            <person name="Antonio M."/>
            <person name="Oren A."/>
            <person name="Chaudhuri R.R."/>
            <person name="La Ragione R."/>
            <person name="Hildebrand F."/>
            <person name="Pallen M.J."/>
        </authorList>
    </citation>
    <scope>NUCLEOTIDE SEQUENCE</scope>
    <source>
        <strain evidence="3">CHK183-5548</strain>
    </source>
</reference>
<evidence type="ECO:0000313" key="4">
    <source>
        <dbReference type="Proteomes" id="UP000823883"/>
    </source>
</evidence>
<evidence type="ECO:0000259" key="2">
    <source>
        <dbReference type="PROSITE" id="PS50943"/>
    </source>
</evidence>
<dbReference type="PROSITE" id="PS50943">
    <property type="entry name" value="HTH_CROC1"/>
    <property type="match status" value="1"/>
</dbReference>
<organism evidence="3 4">
    <name type="scientific">Candidatus Lachnoclostridium pullistercoris</name>
    <dbReference type="NCBI Taxonomy" id="2838632"/>
    <lineage>
        <taxon>Bacteria</taxon>
        <taxon>Bacillati</taxon>
        <taxon>Bacillota</taxon>
        <taxon>Clostridia</taxon>
        <taxon>Lachnospirales</taxon>
        <taxon>Lachnospiraceae</taxon>
    </lineage>
</organism>
<keyword evidence="1" id="KW-0238">DNA-binding</keyword>
<dbReference type="GO" id="GO:0003677">
    <property type="term" value="F:DNA binding"/>
    <property type="evidence" value="ECO:0007669"/>
    <property type="project" value="UniProtKB-KW"/>
</dbReference>
<dbReference type="PANTHER" id="PTHR46558">
    <property type="entry name" value="TRACRIPTIONAL REGULATORY PROTEIN-RELATED-RELATED"/>
    <property type="match status" value="1"/>
</dbReference>
<feature type="domain" description="HTH cro/C1-type" evidence="2">
    <location>
        <begin position="7"/>
        <end position="61"/>
    </location>
</feature>
<proteinExistence type="predicted"/>